<reference evidence="1" key="1">
    <citation type="submission" date="2020-08" db="EMBL/GenBank/DDBJ databases">
        <title>Genome public.</title>
        <authorList>
            <person name="Liu C."/>
            <person name="Sun Q."/>
        </authorList>
    </citation>
    <scope>NUCLEOTIDE SEQUENCE</scope>
    <source>
        <strain evidence="1">BX22</strain>
    </source>
</reference>
<name>A0A923L887_9BACI</name>
<dbReference type="RefSeq" id="WP_186870909.1">
    <property type="nucleotide sequence ID" value="NZ_JACOOL010000013.1"/>
</dbReference>
<evidence type="ECO:0000313" key="1">
    <source>
        <dbReference type="EMBL" id="MBC5638199.1"/>
    </source>
</evidence>
<keyword evidence="1" id="KW-0808">Transferase</keyword>
<dbReference type="Proteomes" id="UP000637359">
    <property type="component" value="Unassembled WGS sequence"/>
</dbReference>
<sequence>MSDFSLGDMVQIPYKSGIYIGEIIEDRNEKFLVKTLAVVKHPMQGDLHHPKQVENVLFHERKALSQFEKVNVLKDVVTRYAGPDLDYGESLKNAVEQYSDKLKRKDTAYNQEALRALASVEKSYYHGKYYENGTHHNK</sequence>
<accession>A0A923L887</accession>
<dbReference type="InterPro" id="IPR038080">
    <property type="entry name" value="KapB_sf"/>
</dbReference>
<dbReference type="Gene3D" id="2.30.30.430">
    <property type="entry name" value="Kinase associated protein B domain"/>
    <property type="match status" value="1"/>
</dbReference>
<evidence type="ECO:0000313" key="2">
    <source>
        <dbReference type="Proteomes" id="UP000637359"/>
    </source>
</evidence>
<dbReference type="AlphaFoldDB" id="A0A923L887"/>
<gene>
    <name evidence="1" type="ORF">H8S33_15490</name>
</gene>
<keyword evidence="1" id="KW-0418">Kinase</keyword>
<proteinExistence type="predicted"/>
<organism evidence="1 2">
    <name type="scientific">Ornithinibacillus hominis</name>
    <dbReference type="NCBI Taxonomy" id="2763055"/>
    <lineage>
        <taxon>Bacteria</taxon>
        <taxon>Bacillati</taxon>
        <taxon>Bacillota</taxon>
        <taxon>Bacilli</taxon>
        <taxon>Bacillales</taxon>
        <taxon>Bacillaceae</taxon>
        <taxon>Ornithinibacillus</taxon>
    </lineage>
</organism>
<comment type="caution">
    <text evidence="1">The sequence shown here is derived from an EMBL/GenBank/DDBJ whole genome shotgun (WGS) entry which is preliminary data.</text>
</comment>
<dbReference type="GO" id="GO:0016301">
    <property type="term" value="F:kinase activity"/>
    <property type="evidence" value="ECO:0007669"/>
    <property type="project" value="UniProtKB-KW"/>
</dbReference>
<dbReference type="EMBL" id="JACOOL010000013">
    <property type="protein sequence ID" value="MBC5638199.1"/>
    <property type="molecule type" value="Genomic_DNA"/>
</dbReference>
<dbReference type="SUPFAM" id="SSF141251">
    <property type="entry name" value="Kinase-associated protein B-like"/>
    <property type="match status" value="1"/>
</dbReference>
<keyword evidence="2" id="KW-1185">Reference proteome</keyword>
<dbReference type="SMART" id="SM01298">
    <property type="entry name" value="KapB"/>
    <property type="match status" value="1"/>
</dbReference>
<protein>
    <submittedName>
        <fullName evidence="1">Kinase</fullName>
    </submittedName>
</protein>
<dbReference type="InterPro" id="IPR014916">
    <property type="entry name" value="KapB"/>
</dbReference>
<dbReference type="Pfam" id="PF08810">
    <property type="entry name" value="KapB"/>
    <property type="match status" value="1"/>
</dbReference>